<feature type="compositionally biased region" description="Low complexity" evidence="2">
    <location>
        <begin position="54"/>
        <end position="72"/>
    </location>
</feature>
<evidence type="ECO:0000256" key="2">
    <source>
        <dbReference type="SAM" id="MobiDB-lite"/>
    </source>
</evidence>
<dbReference type="Proteomes" id="UP000241890">
    <property type="component" value="Unassembled WGS sequence"/>
</dbReference>
<reference evidence="3 4" key="1">
    <citation type="submission" date="2017-12" db="EMBL/GenBank/DDBJ databases">
        <title>Sequencing, de novo assembly and annotation of complete genome of a new Thraustochytrid species, strain FCC1311.</title>
        <authorList>
            <person name="Sedici K."/>
            <person name="Godart F."/>
            <person name="Aiese Cigliano R."/>
            <person name="Sanseverino W."/>
            <person name="Barakat M."/>
            <person name="Ortet P."/>
            <person name="Marechal E."/>
            <person name="Cagnac O."/>
            <person name="Amato A."/>
        </authorList>
    </citation>
    <scope>NUCLEOTIDE SEQUENCE [LARGE SCALE GENOMIC DNA]</scope>
</reference>
<evidence type="ECO:0000256" key="1">
    <source>
        <dbReference type="SAM" id="Coils"/>
    </source>
</evidence>
<proteinExistence type="predicted"/>
<feature type="compositionally biased region" description="Basic and acidic residues" evidence="2">
    <location>
        <begin position="1"/>
        <end position="12"/>
    </location>
</feature>
<dbReference type="PANTHER" id="PTHR22091:SF1">
    <property type="entry name" value="COILED-COIL DOMAIN-CONTAINING PROTEIN 77"/>
    <property type="match status" value="1"/>
</dbReference>
<feature type="coiled-coil region" evidence="1">
    <location>
        <begin position="76"/>
        <end position="155"/>
    </location>
</feature>
<accession>A0A2R5GGA5</accession>
<gene>
    <name evidence="3" type="ORF">FCC1311_039062</name>
</gene>
<evidence type="ECO:0000313" key="4">
    <source>
        <dbReference type="Proteomes" id="UP000241890"/>
    </source>
</evidence>
<feature type="region of interest" description="Disordered" evidence="2">
    <location>
        <begin position="216"/>
        <end position="237"/>
    </location>
</feature>
<dbReference type="AlphaFoldDB" id="A0A2R5GGA5"/>
<organism evidence="3 4">
    <name type="scientific">Hondaea fermentalgiana</name>
    <dbReference type="NCBI Taxonomy" id="2315210"/>
    <lineage>
        <taxon>Eukaryota</taxon>
        <taxon>Sar</taxon>
        <taxon>Stramenopiles</taxon>
        <taxon>Bigyra</taxon>
        <taxon>Labyrinthulomycetes</taxon>
        <taxon>Thraustochytrida</taxon>
        <taxon>Thraustochytriidae</taxon>
        <taxon>Hondaea</taxon>
    </lineage>
</organism>
<dbReference type="InterPro" id="IPR037696">
    <property type="entry name" value="CCDC77"/>
</dbReference>
<keyword evidence="4" id="KW-1185">Reference proteome</keyword>
<feature type="region of interest" description="Disordered" evidence="2">
    <location>
        <begin position="1"/>
        <end position="73"/>
    </location>
</feature>
<protein>
    <submittedName>
        <fullName evidence="3">Coiled-coil domain-containing protein 77</fullName>
    </submittedName>
</protein>
<feature type="compositionally biased region" description="Basic and acidic residues" evidence="2">
    <location>
        <begin position="28"/>
        <end position="39"/>
    </location>
</feature>
<keyword evidence="1" id="KW-0175">Coiled coil</keyword>
<sequence>MEARETLGDGRDGAAIVQSALRAAKAAQDSRESGKGRDEGEGEAAGPGTKRTTRTTAETTAETRTTTTTTTTQGLLAFYRTRLDEVEKEREELLRRVGASEVPHAELHRVKWELKVRQEEVEQLQNALSDANVQLFEEREEALKLLAENDELKLQQSEDRRRIQHLLALTEPVSQEVTFFKDCRPYLMTRNLSGTSRSSATERGATAAAAAAAAAGNGSSSAASRVHDIQGGGKDTGGVQVVPNAKLMARGSKDAAGSKVLRTIYLPNEQTETLTKRVDALEKQLEQQQRVSRDRIAALERDRVDREAQHKRTKDGLTKQIEALEQRLLYSEQATRAATKDYLELRHSSHTESRQSVERLARLDQDNKVLRTQLDTIADRVAQEMEAARQSILRDAEASVQRFRRQAMQAEDQLVKLKHQKEHVSRDLRDKAMSLGDRNLALTKKNRHLEQRRKLDHEGFLRDIAALRKEVQALERLAYGPGPDTDAYLPDENYLAGANVLESEIDALKARIEHLKPSLAASKTAI</sequence>
<evidence type="ECO:0000313" key="3">
    <source>
        <dbReference type="EMBL" id="GBG27683.1"/>
    </source>
</evidence>
<dbReference type="EMBL" id="BEYU01000035">
    <property type="protein sequence ID" value="GBG27683.1"/>
    <property type="molecule type" value="Genomic_DNA"/>
</dbReference>
<name>A0A2R5GGA5_9STRA</name>
<comment type="caution">
    <text evidence="3">The sequence shown here is derived from an EMBL/GenBank/DDBJ whole genome shotgun (WGS) entry which is preliminary data.</text>
</comment>
<feature type="coiled-coil region" evidence="1">
    <location>
        <begin position="271"/>
        <end position="334"/>
    </location>
</feature>
<feature type="coiled-coil region" evidence="1">
    <location>
        <begin position="360"/>
        <end position="427"/>
    </location>
</feature>
<dbReference type="PANTHER" id="PTHR22091">
    <property type="entry name" value="COILED-COIL DOMAIN-CONTAINING PROTEIN 77"/>
    <property type="match status" value="1"/>
</dbReference>
<dbReference type="InParanoid" id="A0A2R5GGA5"/>
<dbReference type="OrthoDB" id="191169at2759"/>